<proteinExistence type="predicted"/>
<keyword evidence="1" id="KW-0472">Membrane</keyword>
<organism evidence="2 3">
    <name type="scientific">Segatella oris</name>
    <dbReference type="NCBI Taxonomy" id="28135"/>
    <lineage>
        <taxon>Bacteria</taxon>
        <taxon>Pseudomonadati</taxon>
        <taxon>Bacteroidota</taxon>
        <taxon>Bacteroidia</taxon>
        <taxon>Bacteroidales</taxon>
        <taxon>Prevotellaceae</taxon>
        <taxon>Segatella</taxon>
    </lineage>
</organism>
<dbReference type="Proteomes" id="UP000274578">
    <property type="component" value="Chromosome 1"/>
</dbReference>
<dbReference type="KEGG" id="poc:NCTC13071_00249"/>
<evidence type="ECO:0000313" key="3">
    <source>
        <dbReference type="Proteomes" id="UP000274578"/>
    </source>
</evidence>
<dbReference type="GeneID" id="85011169"/>
<dbReference type="EMBL" id="LR134384">
    <property type="protein sequence ID" value="VEH14281.1"/>
    <property type="molecule type" value="Genomic_DNA"/>
</dbReference>
<keyword evidence="1" id="KW-0812">Transmembrane</keyword>
<evidence type="ECO:0000256" key="1">
    <source>
        <dbReference type="SAM" id="Phobius"/>
    </source>
</evidence>
<reference evidence="2 3" key="1">
    <citation type="submission" date="2018-12" db="EMBL/GenBank/DDBJ databases">
        <authorList>
            <consortium name="Pathogen Informatics"/>
        </authorList>
    </citation>
    <scope>NUCLEOTIDE SEQUENCE [LARGE SCALE GENOMIC DNA]</scope>
    <source>
        <strain evidence="2 3">NCTC13071</strain>
    </source>
</reference>
<feature type="transmembrane region" description="Helical" evidence="1">
    <location>
        <begin position="90"/>
        <end position="111"/>
    </location>
</feature>
<keyword evidence="1" id="KW-1133">Transmembrane helix</keyword>
<accession>A0A3S5EP42</accession>
<dbReference type="AlphaFoldDB" id="A0A3S5EP42"/>
<gene>
    <name evidence="2" type="ORF">NCTC13071_00249</name>
</gene>
<protein>
    <submittedName>
        <fullName evidence="2">Uncharacterized protein</fullName>
    </submittedName>
</protein>
<name>A0A3S5EP42_9BACT</name>
<dbReference type="RefSeq" id="WP_018919413.1">
    <property type="nucleotide sequence ID" value="NZ_LR134384.1"/>
</dbReference>
<sequence>MTQKNIQDKAERMALIQRFLDAEASVEEEKLLASYFSAHQPEADERDVALLLGVLGTADGFEESVEADLSGAFEAVVQAHEKARNRRKTIMWLSGIAALFLLLFAIGKHIMRGDEDLLSTLTTAEQQPAGQHTAPSLPDSTAKIMLENDTCAGSMKLEKSYKTRQNADPKRVKKAMKERLSTPEMIGQIRFLADIALKRDEAIEIIPIGKAAVVTSADAETNCKFLAIPCDDEGNMQLFALEDE</sequence>
<evidence type="ECO:0000313" key="2">
    <source>
        <dbReference type="EMBL" id="VEH14281.1"/>
    </source>
</evidence>